<evidence type="ECO:0000313" key="7">
    <source>
        <dbReference type="Proteomes" id="UP000515733"/>
    </source>
</evidence>
<accession>A0A6S6XUU8</accession>
<dbReference type="NCBIfam" id="TIGR03696">
    <property type="entry name" value="Rhs_assc_core"/>
    <property type="match status" value="1"/>
</dbReference>
<dbReference type="InterPro" id="IPR022385">
    <property type="entry name" value="Rhs_assc_core"/>
</dbReference>
<dbReference type="GO" id="GO:0006644">
    <property type="term" value="P:phospholipid metabolic process"/>
    <property type="evidence" value="ECO:0007669"/>
    <property type="project" value="InterPro"/>
</dbReference>
<evidence type="ECO:0000313" key="6">
    <source>
        <dbReference type="EMBL" id="CAB1369745.1"/>
    </source>
</evidence>
<dbReference type="SUPFAM" id="SSF63829">
    <property type="entry name" value="Calcium-dependent phosphotriesterase"/>
    <property type="match status" value="1"/>
</dbReference>
<dbReference type="SUPFAM" id="SSF48619">
    <property type="entry name" value="Phospholipase A2, PLA2"/>
    <property type="match status" value="1"/>
</dbReference>
<keyword evidence="3" id="KW-0677">Repeat</keyword>
<dbReference type="Pfam" id="PF25023">
    <property type="entry name" value="TEN_YD-shell"/>
    <property type="match status" value="2"/>
</dbReference>
<dbReference type="GO" id="GO:0050482">
    <property type="term" value="P:arachidonate secretion"/>
    <property type="evidence" value="ECO:0007669"/>
    <property type="project" value="InterPro"/>
</dbReference>
<dbReference type="GO" id="GO:0004623">
    <property type="term" value="F:phospholipase A2 activity"/>
    <property type="evidence" value="ECO:0007669"/>
    <property type="project" value="InterPro"/>
</dbReference>
<dbReference type="Gene3D" id="2.180.10.10">
    <property type="entry name" value="RHS repeat-associated core"/>
    <property type="match status" value="3"/>
</dbReference>
<dbReference type="InterPro" id="IPR031325">
    <property type="entry name" value="RHS_repeat"/>
</dbReference>
<dbReference type="EMBL" id="LR778301">
    <property type="protein sequence ID" value="CAB1369745.1"/>
    <property type="molecule type" value="Genomic_DNA"/>
</dbReference>
<protein>
    <recommendedName>
        <fullName evidence="5">Teneurin-like YD-shell domain-containing protein</fullName>
    </recommendedName>
</protein>
<dbReference type="InterPro" id="IPR056823">
    <property type="entry name" value="TEN-like_YD-shell"/>
</dbReference>
<evidence type="ECO:0000256" key="4">
    <source>
        <dbReference type="SAM" id="MobiDB-lite"/>
    </source>
</evidence>
<feature type="domain" description="Teneurin-like YD-shell" evidence="5">
    <location>
        <begin position="503"/>
        <end position="615"/>
    </location>
</feature>
<evidence type="ECO:0000256" key="3">
    <source>
        <dbReference type="ARBA" id="ARBA00022737"/>
    </source>
</evidence>
<dbReference type="Pfam" id="PF05593">
    <property type="entry name" value="RHS_repeat"/>
    <property type="match status" value="8"/>
</dbReference>
<dbReference type="NCBIfam" id="TIGR01643">
    <property type="entry name" value="YD_repeat_2x"/>
    <property type="match status" value="11"/>
</dbReference>
<evidence type="ECO:0000256" key="2">
    <source>
        <dbReference type="ARBA" id="ARBA00022525"/>
    </source>
</evidence>
<keyword evidence="2" id="KW-0964">Secreted</keyword>
<organism evidence="6 7">
    <name type="scientific">Denitratisoma oestradiolicum</name>
    <dbReference type="NCBI Taxonomy" id="311182"/>
    <lineage>
        <taxon>Bacteria</taxon>
        <taxon>Pseudomonadati</taxon>
        <taxon>Pseudomonadota</taxon>
        <taxon>Betaproteobacteria</taxon>
        <taxon>Nitrosomonadales</taxon>
        <taxon>Sterolibacteriaceae</taxon>
        <taxon>Denitratisoma</taxon>
    </lineage>
</organism>
<comment type="subcellular location">
    <subcellularLocation>
        <location evidence="1">Secreted</location>
    </subcellularLocation>
</comment>
<dbReference type="Gene3D" id="1.20.90.10">
    <property type="entry name" value="Phospholipase A2 domain"/>
    <property type="match status" value="1"/>
</dbReference>
<dbReference type="KEGG" id="doe:DENOEST_2580"/>
<feature type="domain" description="Teneurin-like YD-shell" evidence="5">
    <location>
        <begin position="1003"/>
        <end position="1256"/>
    </location>
</feature>
<sequence>MDVSLLFLLTCLLLTAAFLFSPFRLFPAFPRRFPLRINPRLPSYRESAQRSLVIPSFRSAADALRRIVGLLWRTVYRQTATRSAPLSVTVLDASATTVSGRVLHAEDDRPFVGARLRLGGQETYTDETGYYRFLNPPVLGDQVILIDGHTANTVALRYPSAIAMPVMIQAGRDNLALTSYLQAVDAAKAVTIVPGQGTSVMMADLPNYSLNIPQGAILYGWDGTPITQINVRTVAVDRLPIKPVPEGVNVKTVYLYYFFREGGANPTQPIPVTMANDMGALPGEKADLWYYDESTTPDPNSNQWRIMGQGTVSDDGLSIVSDPGVGIPKFCCGAGFASPAPPPEPPGSCPDPGPKTENPVIYGTGVATVMEDHSLGLNGLVPTRLGCSYNSRTDRIGPFGRGTVLSTEWELAPSGGALVLMSPAGHRWVLSKGSDGIYRTAPGRTGAEGVEATATTDTALVRFPEGTQYEFAKYARRGNWGLKRQTDPHGNQTLMARSGGSTPGLLQSVTDPNGRVFQITYSGSQISRITDPLGRTLDFAYDGNARLSQVTDPTGNTTRYEWDAANRIAAKTNARGLRTSYTYDGNGRALTETFADGSGYRFDYQVTGGRVMQTTVTDPRSNRELWRFNGLGDWTRREDPLGRISTRSLDASRNLVLAQTDPLGRTTRYTYDAKGNRTSVKDPQGNVTLYDYDPFFNKPTQITDPLGNVTQHAYDGQGNLIATTTPENETTRFTYTPQGQVETVTDPLGRVTRLNYDPQGNLIRTTDPLGNTTDLAYDAANRLAQITSPSGLTARRAYDVLDRLTETTDPSGNVTRITYDPQDRLLSLTDPLGHAVETNTWDARGRLAQRTDAQGQRSAWTYDGNGNPLTATDRQGRITRYAHDAANRLTEVTDPDGRSTRYDYDLADNLARLSDNRSGDLLFSYDEQDRLTRIASDQGTVEYHYDVLGRRTQRLINGGDPTDTQYDRAGRITQITYRGKTVSYQYDPAGRLIKKTLPNGITQQYAWDNGDRLTQLRIAKADGSPIETLDYQYDPDGKRIQKNSGATSVSETPMAATYDAANRLTQLTINPGPNAKTYTLSYDPQGNLTQKQNSNDPQDSTTYTWDARGRLTQLQSPTHQASFQYDPLGRRISKTVNGSTVQYLYDGAQAIAEIRNNAVDATYHTGIALDEVLARYAASGNKTLVMDALGSVIAQTDESQSPSNWYAYSPYGETQSIGPDNGNPLQYTGRENDGTGVYYYRARYYDPVGTQWLSDDPIGLAGGLNQRAYVSGDPISLSDALGLDPANGRGFSTHYGNWCGRNWSGGKSGPIISSTPDGPVDSLDACCMAHDYCFAEVEDESCPLSKRKKKEALEQCNATLARCSRALSNNGRGWPSPPSNTNDAYFYKQKLQSVFK</sequence>
<keyword evidence="7" id="KW-1185">Reference proteome</keyword>
<dbReference type="PANTHER" id="PTHR32305">
    <property type="match status" value="1"/>
</dbReference>
<dbReference type="InterPro" id="IPR036444">
    <property type="entry name" value="PLipase_A2_dom_sf"/>
</dbReference>
<dbReference type="InterPro" id="IPR006530">
    <property type="entry name" value="YD"/>
</dbReference>
<dbReference type="GO" id="GO:0005576">
    <property type="term" value="C:extracellular region"/>
    <property type="evidence" value="ECO:0007669"/>
    <property type="project" value="UniProtKB-SubCell"/>
</dbReference>
<dbReference type="PROSITE" id="PS00118">
    <property type="entry name" value="PA2_HIS"/>
    <property type="match status" value="1"/>
</dbReference>
<feature type="region of interest" description="Disordered" evidence="4">
    <location>
        <begin position="1070"/>
        <end position="1101"/>
    </location>
</feature>
<dbReference type="InterPro" id="IPR033113">
    <property type="entry name" value="PLA2_histidine"/>
</dbReference>
<proteinExistence type="predicted"/>
<dbReference type="InterPro" id="IPR050708">
    <property type="entry name" value="T6SS_VgrG/RHS"/>
</dbReference>
<dbReference type="Proteomes" id="UP000515733">
    <property type="component" value="Chromosome"/>
</dbReference>
<reference evidence="6 7" key="1">
    <citation type="submission" date="2020-03" db="EMBL/GenBank/DDBJ databases">
        <authorList>
            <consortium name="Genoscope - CEA"/>
            <person name="William W."/>
        </authorList>
    </citation>
    <scope>NUCLEOTIDE SEQUENCE [LARGE SCALE GENOMIC DNA]</scope>
    <source>
        <strain evidence="7">DSM 16959</strain>
    </source>
</reference>
<gene>
    <name evidence="6" type="ORF">DENOEST_2580</name>
</gene>
<dbReference type="PANTHER" id="PTHR32305:SF15">
    <property type="entry name" value="PROTEIN RHSA-RELATED"/>
    <property type="match status" value="1"/>
</dbReference>
<name>A0A6S6XUU8_9PROT</name>
<evidence type="ECO:0000259" key="5">
    <source>
        <dbReference type="Pfam" id="PF25023"/>
    </source>
</evidence>
<evidence type="ECO:0000256" key="1">
    <source>
        <dbReference type="ARBA" id="ARBA00004613"/>
    </source>
</evidence>
<dbReference type="CDD" id="cd00618">
    <property type="entry name" value="PLA2_like"/>
    <property type="match status" value="1"/>
</dbReference>